<proteinExistence type="predicted"/>
<keyword evidence="3" id="KW-1185">Reference proteome</keyword>
<accession>A0A8S9XU78</accession>
<protein>
    <recommendedName>
        <fullName evidence="4">CCHC-type domain-containing protein</fullName>
    </recommendedName>
</protein>
<dbReference type="EMBL" id="WIXP02000004">
    <property type="protein sequence ID" value="KAF6212487.1"/>
    <property type="molecule type" value="Genomic_DNA"/>
</dbReference>
<comment type="caution">
    <text evidence="2">The sequence shown here is derived from an EMBL/GenBank/DDBJ whole genome shotgun (WGS) entry which is preliminary data.</text>
</comment>
<name>A0A8S9XU78_APOLU</name>
<sequence>MDLTKVPQRCTTCQRPGHTAVNCRTGRPGPSGTSGRGTPQRPRPQQTPETKKVGYCSVNPIGHLQIKD</sequence>
<dbReference type="AlphaFoldDB" id="A0A8S9XU78"/>
<reference evidence="2" key="1">
    <citation type="journal article" date="2021" name="Mol. Ecol. Resour.">
        <title>Apolygus lucorum genome provides insights into omnivorousness and mesophyll feeding.</title>
        <authorList>
            <person name="Liu Y."/>
            <person name="Liu H."/>
            <person name="Wang H."/>
            <person name="Huang T."/>
            <person name="Liu B."/>
            <person name="Yang B."/>
            <person name="Yin L."/>
            <person name="Li B."/>
            <person name="Zhang Y."/>
            <person name="Zhang S."/>
            <person name="Jiang F."/>
            <person name="Zhang X."/>
            <person name="Ren Y."/>
            <person name="Wang B."/>
            <person name="Wang S."/>
            <person name="Lu Y."/>
            <person name="Wu K."/>
            <person name="Fan W."/>
            <person name="Wang G."/>
        </authorList>
    </citation>
    <scope>NUCLEOTIDE SEQUENCE</scope>
    <source>
        <strain evidence="2">12Hb</strain>
    </source>
</reference>
<evidence type="ECO:0000313" key="2">
    <source>
        <dbReference type="EMBL" id="KAF6212487.1"/>
    </source>
</evidence>
<evidence type="ECO:0000313" key="3">
    <source>
        <dbReference type="Proteomes" id="UP000466442"/>
    </source>
</evidence>
<gene>
    <name evidence="2" type="ORF">GE061_013010</name>
</gene>
<dbReference type="Proteomes" id="UP000466442">
    <property type="component" value="Unassembled WGS sequence"/>
</dbReference>
<feature type="compositionally biased region" description="Low complexity" evidence="1">
    <location>
        <begin position="24"/>
        <end position="47"/>
    </location>
</feature>
<evidence type="ECO:0000256" key="1">
    <source>
        <dbReference type="SAM" id="MobiDB-lite"/>
    </source>
</evidence>
<feature type="region of interest" description="Disordered" evidence="1">
    <location>
        <begin position="14"/>
        <end position="55"/>
    </location>
</feature>
<organism evidence="2 3">
    <name type="scientific">Apolygus lucorum</name>
    <name type="common">Small green plant bug</name>
    <name type="synonym">Lygocoris lucorum</name>
    <dbReference type="NCBI Taxonomy" id="248454"/>
    <lineage>
        <taxon>Eukaryota</taxon>
        <taxon>Metazoa</taxon>
        <taxon>Ecdysozoa</taxon>
        <taxon>Arthropoda</taxon>
        <taxon>Hexapoda</taxon>
        <taxon>Insecta</taxon>
        <taxon>Pterygota</taxon>
        <taxon>Neoptera</taxon>
        <taxon>Paraneoptera</taxon>
        <taxon>Hemiptera</taxon>
        <taxon>Heteroptera</taxon>
        <taxon>Panheteroptera</taxon>
        <taxon>Cimicomorpha</taxon>
        <taxon>Miridae</taxon>
        <taxon>Mirini</taxon>
        <taxon>Apolygus</taxon>
    </lineage>
</organism>
<evidence type="ECO:0008006" key="4">
    <source>
        <dbReference type="Google" id="ProtNLM"/>
    </source>
</evidence>